<dbReference type="InterPro" id="IPR039420">
    <property type="entry name" value="WalR-like"/>
</dbReference>
<dbReference type="PANTHER" id="PTHR43214:SF24">
    <property type="entry name" value="TRANSCRIPTIONAL REGULATORY PROTEIN NARL-RELATED"/>
    <property type="match status" value="1"/>
</dbReference>
<feature type="domain" description="Response regulatory" evidence="7">
    <location>
        <begin position="7"/>
        <end position="125"/>
    </location>
</feature>
<protein>
    <submittedName>
        <fullName evidence="8">Response regulator transcription factor</fullName>
    </submittedName>
</protein>
<keyword evidence="1 5" id="KW-0597">Phosphoprotein</keyword>
<dbReference type="PRINTS" id="PR00038">
    <property type="entry name" value="HTHLUXR"/>
</dbReference>
<reference evidence="8 9" key="1">
    <citation type="submission" date="2019-09" db="EMBL/GenBank/DDBJ databases">
        <title>Goodfellowia gen. nov., a new genus of the Pseudonocardineae related to Actinoalloteichus, containing Goodfellowia coeruleoviolacea gen. nov., comb. nov. gen. nov., comb. nov.</title>
        <authorList>
            <person name="Labeda D."/>
        </authorList>
    </citation>
    <scope>NUCLEOTIDE SEQUENCE [LARGE SCALE GENOMIC DNA]</scope>
    <source>
        <strain evidence="8 9">AN110305</strain>
    </source>
</reference>
<gene>
    <name evidence="8" type="ORF">F0L68_20855</name>
</gene>
<keyword evidence="2" id="KW-0805">Transcription regulation</keyword>
<dbReference type="GO" id="GO:0000160">
    <property type="term" value="P:phosphorelay signal transduction system"/>
    <property type="evidence" value="ECO:0007669"/>
    <property type="project" value="InterPro"/>
</dbReference>
<dbReference type="Pfam" id="PF00072">
    <property type="entry name" value="Response_reg"/>
    <property type="match status" value="1"/>
</dbReference>
<dbReference type="Proteomes" id="UP000323454">
    <property type="component" value="Unassembled WGS sequence"/>
</dbReference>
<dbReference type="PROSITE" id="PS50110">
    <property type="entry name" value="RESPONSE_REGULATORY"/>
    <property type="match status" value="1"/>
</dbReference>
<organism evidence="8 9">
    <name type="scientific">Solihabitans fulvus</name>
    <dbReference type="NCBI Taxonomy" id="1892852"/>
    <lineage>
        <taxon>Bacteria</taxon>
        <taxon>Bacillati</taxon>
        <taxon>Actinomycetota</taxon>
        <taxon>Actinomycetes</taxon>
        <taxon>Pseudonocardiales</taxon>
        <taxon>Pseudonocardiaceae</taxon>
        <taxon>Solihabitans</taxon>
    </lineage>
</organism>
<dbReference type="SUPFAM" id="SSF46894">
    <property type="entry name" value="C-terminal effector domain of the bipartite response regulators"/>
    <property type="match status" value="1"/>
</dbReference>
<dbReference type="EMBL" id="VUOB01000038">
    <property type="protein sequence ID" value="KAA2259398.1"/>
    <property type="molecule type" value="Genomic_DNA"/>
</dbReference>
<sequence>MADVTTRILIADDQEDVRIGFTLILNAQPDMTVVGAAADGTTALELARRLKPDIVLADIRMPRLDGLELTRQLAGPDVMDPTRVIVVTTFDLDDYVTTALRNGACGFLLKRSGPTLLIEAVRAAMAGDTLISPQVTVRLLRNLTAPTTTVPTTTLPAITVPASPVAATPVAARTDGADQPGSANGATTLTRRELDIARGVAEGKTNAEIAADLFISPGTVKTHISNIQGKIAARNRVGIAAWAWANGHLTP</sequence>
<dbReference type="PROSITE" id="PS00622">
    <property type="entry name" value="HTH_LUXR_1"/>
    <property type="match status" value="1"/>
</dbReference>
<evidence type="ECO:0000256" key="1">
    <source>
        <dbReference type="ARBA" id="ARBA00022553"/>
    </source>
</evidence>
<name>A0A5B2X7C2_9PSEU</name>
<dbReference type="InterPro" id="IPR001789">
    <property type="entry name" value="Sig_transdc_resp-reg_receiver"/>
</dbReference>
<dbReference type="CDD" id="cd06170">
    <property type="entry name" value="LuxR_C_like"/>
    <property type="match status" value="1"/>
</dbReference>
<dbReference type="SMART" id="SM00421">
    <property type="entry name" value="HTH_LUXR"/>
    <property type="match status" value="1"/>
</dbReference>
<evidence type="ECO:0000259" key="7">
    <source>
        <dbReference type="PROSITE" id="PS50110"/>
    </source>
</evidence>
<dbReference type="InterPro" id="IPR016032">
    <property type="entry name" value="Sig_transdc_resp-reg_C-effctor"/>
</dbReference>
<feature type="domain" description="HTH luxR-type" evidence="6">
    <location>
        <begin position="182"/>
        <end position="247"/>
    </location>
</feature>
<evidence type="ECO:0000313" key="8">
    <source>
        <dbReference type="EMBL" id="KAA2259398.1"/>
    </source>
</evidence>
<dbReference type="Gene3D" id="3.40.50.2300">
    <property type="match status" value="1"/>
</dbReference>
<accession>A0A5B2X7C2</accession>
<dbReference type="GO" id="GO:0006355">
    <property type="term" value="P:regulation of DNA-templated transcription"/>
    <property type="evidence" value="ECO:0007669"/>
    <property type="project" value="InterPro"/>
</dbReference>
<keyword evidence="9" id="KW-1185">Reference proteome</keyword>
<evidence type="ECO:0000256" key="4">
    <source>
        <dbReference type="ARBA" id="ARBA00023163"/>
    </source>
</evidence>
<dbReference type="InterPro" id="IPR058245">
    <property type="entry name" value="NreC/VraR/RcsB-like_REC"/>
</dbReference>
<dbReference type="PANTHER" id="PTHR43214">
    <property type="entry name" value="TWO-COMPONENT RESPONSE REGULATOR"/>
    <property type="match status" value="1"/>
</dbReference>
<dbReference type="OrthoDB" id="9808843at2"/>
<proteinExistence type="predicted"/>
<evidence type="ECO:0000256" key="5">
    <source>
        <dbReference type="PROSITE-ProRule" id="PRU00169"/>
    </source>
</evidence>
<dbReference type="GO" id="GO:0003677">
    <property type="term" value="F:DNA binding"/>
    <property type="evidence" value="ECO:0007669"/>
    <property type="project" value="UniProtKB-KW"/>
</dbReference>
<evidence type="ECO:0000256" key="2">
    <source>
        <dbReference type="ARBA" id="ARBA00023015"/>
    </source>
</evidence>
<dbReference type="SUPFAM" id="SSF52172">
    <property type="entry name" value="CheY-like"/>
    <property type="match status" value="1"/>
</dbReference>
<dbReference type="Pfam" id="PF00196">
    <property type="entry name" value="GerE"/>
    <property type="match status" value="1"/>
</dbReference>
<comment type="caution">
    <text evidence="8">The sequence shown here is derived from an EMBL/GenBank/DDBJ whole genome shotgun (WGS) entry which is preliminary data.</text>
</comment>
<feature type="modified residue" description="4-aspartylphosphate" evidence="5">
    <location>
        <position position="58"/>
    </location>
</feature>
<evidence type="ECO:0000259" key="6">
    <source>
        <dbReference type="PROSITE" id="PS50043"/>
    </source>
</evidence>
<keyword evidence="4" id="KW-0804">Transcription</keyword>
<reference evidence="8 9" key="2">
    <citation type="submission" date="2019-09" db="EMBL/GenBank/DDBJ databases">
        <authorList>
            <person name="Jin C."/>
        </authorList>
    </citation>
    <scope>NUCLEOTIDE SEQUENCE [LARGE SCALE GENOMIC DNA]</scope>
    <source>
        <strain evidence="8 9">AN110305</strain>
    </source>
</reference>
<keyword evidence="3" id="KW-0238">DNA-binding</keyword>
<dbReference type="SMART" id="SM00448">
    <property type="entry name" value="REC"/>
    <property type="match status" value="1"/>
</dbReference>
<evidence type="ECO:0000313" key="9">
    <source>
        <dbReference type="Proteomes" id="UP000323454"/>
    </source>
</evidence>
<dbReference type="InterPro" id="IPR000792">
    <property type="entry name" value="Tscrpt_reg_LuxR_C"/>
</dbReference>
<evidence type="ECO:0000256" key="3">
    <source>
        <dbReference type="ARBA" id="ARBA00023125"/>
    </source>
</evidence>
<dbReference type="AlphaFoldDB" id="A0A5B2X7C2"/>
<dbReference type="CDD" id="cd17535">
    <property type="entry name" value="REC_NarL-like"/>
    <property type="match status" value="1"/>
</dbReference>
<dbReference type="InterPro" id="IPR011006">
    <property type="entry name" value="CheY-like_superfamily"/>
</dbReference>
<dbReference type="PROSITE" id="PS50043">
    <property type="entry name" value="HTH_LUXR_2"/>
    <property type="match status" value="1"/>
</dbReference>